<dbReference type="RefSeq" id="WP_377177150.1">
    <property type="nucleotide sequence ID" value="NZ_JBHUJB010000005.1"/>
</dbReference>
<reference evidence="2" key="1">
    <citation type="journal article" date="2019" name="Int. J. Syst. Evol. Microbiol.">
        <title>The Global Catalogue of Microorganisms (GCM) 10K type strain sequencing project: providing services to taxonomists for standard genome sequencing and annotation.</title>
        <authorList>
            <consortium name="The Broad Institute Genomics Platform"/>
            <consortium name="The Broad Institute Genome Sequencing Center for Infectious Disease"/>
            <person name="Wu L."/>
            <person name="Ma J."/>
        </authorList>
    </citation>
    <scope>NUCLEOTIDE SEQUENCE [LARGE SCALE GENOMIC DNA]</scope>
    <source>
        <strain evidence="2">CCUG 57942</strain>
    </source>
</reference>
<dbReference type="Pfam" id="PF05635">
    <property type="entry name" value="23S_rRNA_IVP"/>
    <property type="match status" value="1"/>
</dbReference>
<organism evidence="1 2">
    <name type="scientific">Rubritalea tangerina</name>
    <dbReference type="NCBI Taxonomy" id="430798"/>
    <lineage>
        <taxon>Bacteria</taxon>
        <taxon>Pseudomonadati</taxon>
        <taxon>Verrucomicrobiota</taxon>
        <taxon>Verrucomicrobiia</taxon>
        <taxon>Verrucomicrobiales</taxon>
        <taxon>Rubritaleaceae</taxon>
        <taxon>Rubritalea</taxon>
    </lineage>
</organism>
<dbReference type="SUPFAM" id="SSF158446">
    <property type="entry name" value="IVS-encoded protein-like"/>
    <property type="match status" value="1"/>
</dbReference>
<dbReference type="PANTHER" id="PTHR38471">
    <property type="entry name" value="FOUR HELIX BUNDLE PROTEIN"/>
    <property type="match status" value="1"/>
</dbReference>
<dbReference type="InterPro" id="IPR036583">
    <property type="entry name" value="23S_rRNA_IVS_sf"/>
</dbReference>
<dbReference type="Gene3D" id="1.20.1440.60">
    <property type="entry name" value="23S rRNA-intervening sequence"/>
    <property type="match status" value="1"/>
</dbReference>
<dbReference type="NCBIfam" id="NF008912">
    <property type="entry name" value="PRK12275.1-6"/>
    <property type="match status" value="1"/>
</dbReference>
<name>A0ABW4Z608_9BACT</name>
<dbReference type="NCBIfam" id="TIGR02436">
    <property type="entry name" value="four helix bundle protein"/>
    <property type="match status" value="1"/>
</dbReference>
<protein>
    <submittedName>
        <fullName evidence="1">Four helix bundle protein</fullName>
    </submittedName>
</protein>
<evidence type="ECO:0000313" key="2">
    <source>
        <dbReference type="Proteomes" id="UP001597389"/>
    </source>
</evidence>
<proteinExistence type="predicted"/>
<dbReference type="EMBL" id="JBHUJB010000005">
    <property type="protein sequence ID" value="MFD2157313.1"/>
    <property type="molecule type" value="Genomic_DNA"/>
</dbReference>
<gene>
    <name evidence="1" type="ORF">ACFSW8_00205</name>
</gene>
<dbReference type="InterPro" id="IPR012657">
    <property type="entry name" value="23S_rRNA-intervening_sequence"/>
</dbReference>
<comment type="caution">
    <text evidence="1">The sequence shown here is derived from an EMBL/GenBank/DDBJ whole genome shotgun (WGS) entry which is preliminary data.</text>
</comment>
<dbReference type="PANTHER" id="PTHR38471:SF2">
    <property type="entry name" value="FOUR HELIX BUNDLE PROTEIN"/>
    <property type="match status" value="1"/>
</dbReference>
<dbReference type="CDD" id="cd16377">
    <property type="entry name" value="23S_rRNA_IVP_like"/>
    <property type="match status" value="1"/>
</dbReference>
<keyword evidence="2" id="KW-1185">Reference proteome</keyword>
<dbReference type="Proteomes" id="UP001597389">
    <property type="component" value="Unassembled WGS sequence"/>
</dbReference>
<accession>A0ABW4Z608</accession>
<sequence>MSKSFEDLEVWKKACRQALVIYKTLKETKDYGLKNQMERSAVSVPSNIAEGQERDTKPDFIRFLRIAKGSNGELRTQLYLATKLEIISTEQSNELINENKQISKMLQGLINSVELQNG</sequence>
<evidence type="ECO:0000313" key="1">
    <source>
        <dbReference type="EMBL" id="MFD2157313.1"/>
    </source>
</evidence>